<name>A0ABZ0PWB4_9PSED</name>
<sequence>MPATPKTNWSKARNWVVGLTGVLLVVPALINAGADIYVAYNQLPRTESERVNVELFKKYFGKEPVARLPLPIKDGPATYEVRFSVYDGGDVFVEYGEMTQWFPFPKREVERHSSLSLIPSAQAADLTHLYGPYQQFDHIDGVTLVRNRSYASGAHEQQIIDMRTGQIIDYDVAPAPTLPPPSPPEGLPPVAPFAGIDLLQQQGPTPSADPATSCRSTAGPCLLLQPMASGLPCYCMTPLGPAYGQSY</sequence>
<dbReference type="Proteomes" id="UP001305928">
    <property type="component" value="Chromosome"/>
</dbReference>
<proteinExistence type="predicted"/>
<dbReference type="RefSeq" id="WP_318644670.1">
    <property type="nucleotide sequence ID" value="NZ_CP137892.1"/>
</dbReference>
<organism evidence="1 2">
    <name type="scientific">Pseudomonas benzenivorans</name>
    <dbReference type="NCBI Taxonomy" id="556533"/>
    <lineage>
        <taxon>Bacteria</taxon>
        <taxon>Pseudomonadati</taxon>
        <taxon>Pseudomonadota</taxon>
        <taxon>Gammaproteobacteria</taxon>
        <taxon>Pseudomonadales</taxon>
        <taxon>Pseudomonadaceae</taxon>
        <taxon>Pseudomonas</taxon>
    </lineage>
</organism>
<accession>A0ABZ0PWB4</accession>
<gene>
    <name evidence="1" type="ORF">SBP02_01580</name>
</gene>
<evidence type="ECO:0000313" key="1">
    <source>
        <dbReference type="EMBL" id="WPC05472.1"/>
    </source>
</evidence>
<dbReference type="EMBL" id="CP137892">
    <property type="protein sequence ID" value="WPC05472.1"/>
    <property type="molecule type" value="Genomic_DNA"/>
</dbReference>
<keyword evidence="2" id="KW-1185">Reference proteome</keyword>
<reference evidence="1 2" key="1">
    <citation type="submission" date="2023-11" db="EMBL/GenBank/DDBJ databases">
        <title>Complete genome of Pseudomonas benzenivorans BA3361.</title>
        <authorList>
            <person name="Shin S.Y."/>
            <person name="Song J."/>
            <person name="Kang H."/>
        </authorList>
    </citation>
    <scope>NUCLEOTIDE SEQUENCE [LARGE SCALE GENOMIC DNA]</scope>
    <source>
        <strain evidence="1 2">HNIBRBA3361</strain>
    </source>
</reference>
<evidence type="ECO:0000313" key="2">
    <source>
        <dbReference type="Proteomes" id="UP001305928"/>
    </source>
</evidence>
<protein>
    <submittedName>
        <fullName evidence="1">Uncharacterized protein</fullName>
    </submittedName>
</protein>